<keyword evidence="3" id="KW-1185">Reference proteome</keyword>
<gene>
    <name evidence="2" type="ORF">KSP39_PZI021998</name>
</gene>
<accession>A0AAP0AYA2</accession>
<dbReference type="Proteomes" id="UP001418222">
    <property type="component" value="Unassembled WGS sequence"/>
</dbReference>
<dbReference type="SUPFAM" id="SSF53098">
    <property type="entry name" value="Ribonuclease H-like"/>
    <property type="match status" value="1"/>
</dbReference>
<name>A0AAP0AYA2_9ASPA</name>
<dbReference type="EMBL" id="JBBWWQ010000019">
    <property type="protein sequence ID" value="KAK8919117.1"/>
    <property type="molecule type" value="Genomic_DNA"/>
</dbReference>
<protein>
    <recommendedName>
        <fullName evidence="1">Integrase catalytic domain-containing protein</fullName>
    </recommendedName>
</protein>
<proteinExistence type="predicted"/>
<sequence length="157" mass="18061">MDFMHGLPRSHSGHESKWVIVDRLTKVSRFIPIRKGSPVAILVMLFVEQFVRYYSVPRTIISDRDGRLTSREWRAVQAYLGSQLDFSTAFHLQTGGQTEQTNWTMEDLLCLCILDAGKPWERLLPLIEFSYNNSHHASIGMTPYEALYGRKCRAPLS</sequence>
<evidence type="ECO:0000259" key="1">
    <source>
        <dbReference type="PROSITE" id="PS50994"/>
    </source>
</evidence>
<feature type="domain" description="Integrase catalytic" evidence="1">
    <location>
        <begin position="1"/>
        <end position="151"/>
    </location>
</feature>
<evidence type="ECO:0000313" key="2">
    <source>
        <dbReference type="EMBL" id="KAK8919117.1"/>
    </source>
</evidence>
<dbReference type="PANTHER" id="PTHR45835:SF99">
    <property type="entry name" value="CHROMO DOMAIN-CONTAINING PROTEIN-RELATED"/>
    <property type="match status" value="1"/>
</dbReference>
<organism evidence="2 3">
    <name type="scientific">Platanthera zijinensis</name>
    <dbReference type="NCBI Taxonomy" id="2320716"/>
    <lineage>
        <taxon>Eukaryota</taxon>
        <taxon>Viridiplantae</taxon>
        <taxon>Streptophyta</taxon>
        <taxon>Embryophyta</taxon>
        <taxon>Tracheophyta</taxon>
        <taxon>Spermatophyta</taxon>
        <taxon>Magnoliopsida</taxon>
        <taxon>Liliopsida</taxon>
        <taxon>Asparagales</taxon>
        <taxon>Orchidaceae</taxon>
        <taxon>Orchidoideae</taxon>
        <taxon>Orchideae</taxon>
        <taxon>Orchidinae</taxon>
        <taxon>Platanthera</taxon>
    </lineage>
</organism>
<dbReference type="InterPro" id="IPR012337">
    <property type="entry name" value="RNaseH-like_sf"/>
</dbReference>
<dbReference type="GO" id="GO:0003676">
    <property type="term" value="F:nucleic acid binding"/>
    <property type="evidence" value="ECO:0007669"/>
    <property type="project" value="InterPro"/>
</dbReference>
<dbReference type="InterPro" id="IPR036397">
    <property type="entry name" value="RNaseH_sf"/>
</dbReference>
<dbReference type="GO" id="GO:0015074">
    <property type="term" value="P:DNA integration"/>
    <property type="evidence" value="ECO:0007669"/>
    <property type="project" value="InterPro"/>
</dbReference>
<dbReference type="InterPro" id="IPR001584">
    <property type="entry name" value="Integrase_cat-core"/>
</dbReference>
<comment type="caution">
    <text evidence="2">The sequence shown here is derived from an EMBL/GenBank/DDBJ whole genome shotgun (WGS) entry which is preliminary data.</text>
</comment>
<dbReference type="PANTHER" id="PTHR45835">
    <property type="entry name" value="YALI0A06105P"/>
    <property type="match status" value="1"/>
</dbReference>
<evidence type="ECO:0000313" key="3">
    <source>
        <dbReference type="Proteomes" id="UP001418222"/>
    </source>
</evidence>
<dbReference type="Gene3D" id="3.30.420.10">
    <property type="entry name" value="Ribonuclease H-like superfamily/Ribonuclease H"/>
    <property type="match status" value="1"/>
</dbReference>
<reference evidence="2 3" key="1">
    <citation type="journal article" date="2022" name="Nat. Plants">
        <title>Genomes of leafy and leafless Platanthera orchids illuminate the evolution of mycoheterotrophy.</title>
        <authorList>
            <person name="Li M.H."/>
            <person name="Liu K.W."/>
            <person name="Li Z."/>
            <person name="Lu H.C."/>
            <person name="Ye Q.L."/>
            <person name="Zhang D."/>
            <person name="Wang J.Y."/>
            <person name="Li Y.F."/>
            <person name="Zhong Z.M."/>
            <person name="Liu X."/>
            <person name="Yu X."/>
            <person name="Liu D.K."/>
            <person name="Tu X.D."/>
            <person name="Liu B."/>
            <person name="Hao Y."/>
            <person name="Liao X.Y."/>
            <person name="Jiang Y.T."/>
            <person name="Sun W.H."/>
            <person name="Chen J."/>
            <person name="Chen Y.Q."/>
            <person name="Ai Y."/>
            <person name="Zhai J.W."/>
            <person name="Wu S.S."/>
            <person name="Zhou Z."/>
            <person name="Hsiao Y.Y."/>
            <person name="Wu W.L."/>
            <person name="Chen Y.Y."/>
            <person name="Lin Y.F."/>
            <person name="Hsu J.L."/>
            <person name="Li C.Y."/>
            <person name="Wang Z.W."/>
            <person name="Zhao X."/>
            <person name="Zhong W.Y."/>
            <person name="Ma X.K."/>
            <person name="Ma L."/>
            <person name="Huang J."/>
            <person name="Chen G.Z."/>
            <person name="Huang M.Z."/>
            <person name="Huang L."/>
            <person name="Peng D.H."/>
            <person name="Luo Y.B."/>
            <person name="Zou S.Q."/>
            <person name="Chen S.P."/>
            <person name="Lan S."/>
            <person name="Tsai W.C."/>
            <person name="Van de Peer Y."/>
            <person name="Liu Z.J."/>
        </authorList>
    </citation>
    <scope>NUCLEOTIDE SEQUENCE [LARGE SCALE GENOMIC DNA]</scope>
    <source>
        <strain evidence="2">Lor287</strain>
    </source>
</reference>
<dbReference type="AlphaFoldDB" id="A0AAP0AYA2"/>
<dbReference type="PROSITE" id="PS50994">
    <property type="entry name" value="INTEGRASE"/>
    <property type="match status" value="1"/>
</dbReference>